<name>A0ABT0Q7S9_9RHOB</name>
<dbReference type="PANTHER" id="PTHR22789">
    <property type="entry name" value="FUCULOSE PHOSPHATE ALDOLASE"/>
    <property type="match status" value="1"/>
</dbReference>
<comment type="caution">
    <text evidence="4">The sequence shown here is derived from an EMBL/GenBank/DDBJ whole genome shotgun (WGS) entry which is preliminary data.</text>
</comment>
<dbReference type="Pfam" id="PF00596">
    <property type="entry name" value="Aldolase_II"/>
    <property type="match status" value="1"/>
</dbReference>
<dbReference type="SUPFAM" id="SSF53639">
    <property type="entry name" value="AraD/HMP-PK domain-like"/>
    <property type="match status" value="1"/>
</dbReference>
<evidence type="ECO:0000259" key="3">
    <source>
        <dbReference type="SMART" id="SM01007"/>
    </source>
</evidence>
<organism evidence="4 5">
    <name type="scientific">Ruegeria spongiae</name>
    <dbReference type="NCBI Taxonomy" id="2942209"/>
    <lineage>
        <taxon>Bacteria</taxon>
        <taxon>Pseudomonadati</taxon>
        <taxon>Pseudomonadota</taxon>
        <taxon>Alphaproteobacteria</taxon>
        <taxon>Rhodobacterales</taxon>
        <taxon>Roseobacteraceae</taxon>
        <taxon>Ruegeria</taxon>
    </lineage>
</organism>
<dbReference type="Proteomes" id="UP001203880">
    <property type="component" value="Unassembled WGS sequence"/>
</dbReference>
<dbReference type="Gene3D" id="3.40.225.10">
    <property type="entry name" value="Class II aldolase/adducin N-terminal domain"/>
    <property type="match status" value="1"/>
</dbReference>
<reference evidence="4" key="1">
    <citation type="submission" date="2022-05" db="EMBL/GenBank/DDBJ databases">
        <authorList>
            <person name="Park J.-S."/>
        </authorList>
    </citation>
    <scope>NUCLEOTIDE SEQUENCE</scope>
    <source>
        <strain evidence="4">2012CJ41-6</strain>
    </source>
</reference>
<accession>A0ABT0Q7S9</accession>
<dbReference type="InterPro" id="IPR036409">
    <property type="entry name" value="Aldolase_II/adducin_N_sf"/>
</dbReference>
<evidence type="ECO:0000256" key="2">
    <source>
        <dbReference type="ARBA" id="ARBA00023239"/>
    </source>
</evidence>
<sequence length="203" mass="21914">MIASGLNQGTSGNVSVRCGDEMIITPSGVTYDDLVPEMMCRVPLDAAPDLKGPYPPSSEWRFHQTILRENPAQSAVVHAHPAHATALAVQRRPIPACHYMIAAFGGNNVPLVDYALFGSAELADMIASALKDRHACLMANHGAIVTGDTLARALWRMEELENLARIYLLAQTNGTPTLLTDEQMQDVISAFAGYGPRQSTRSV</sequence>
<evidence type="ECO:0000313" key="5">
    <source>
        <dbReference type="Proteomes" id="UP001203880"/>
    </source>
</evidence>
<keyword evidence="1" id="KW-0479">Metal-binding</keyword>
<feature type="domain" description="Class II aldolase/adducin N-terminal" evidence="3">
    <location>
        <begin position="1"/>
        <end position="168"/>
    </location>
</feature>
<dbReference type="SMART" id="SM01007">
    <property type="entry name" value="Aldolase_II"/>
    <property type="match status" value="1"/>
</dbReference>
<protein>
    <submittedName>
        <fullName evidence="4">Class II aldolase/adducin family protein</fullName>
    </submittedName>
</protein>
<keyword evidence="5" id="KW-1185">Reference proteome</keyword>
<evidence type="ECO:0000313" key="4">
    <source>
        <dbReference type="EMBL" id="MCL6285936.1"/>
    </source>
</evidence>
<gene>
    <name evidence="4" type="ORF">M3P21_20675</name>
</gene>
<evidence type="ECO:0000256" key="1">
    <source>
        <dbReference type="ARBA" id="ARBA00022723"/>
    </source>
</evidence>
<dbReference type="InterPro" id="IPR001303">
    <property type="entry name" value="Aldolase_II/adducin_N"/>
</dbReference>
<proteinExistence type="predicted"/>
<dbReference type="EMBL" id="JAMFMB010000043">
    <property type="protein sequence ID" value="MCL6285936.1"/>
    <property type="molecule type" value="Genomic_DNA"/>
</dbReference>
<dbReference type="InterPro" id="IPR050197">
    <property type="entry name" value="Aldolase_class_II_sugar_metab"/>
</dbReference>
<dbReference type="PANTHER" id="PTHR22789:SF0">
    <property type="entry name" value="3-OXO-TETRONATE 4-PHOSPHATE DECARBOXYLASE-RELATED"/>
    <property type="match status" value="1"/>
</dbReference>
<keyword evidence="2" id="KW-0456">Lyase</keyword>